<feature type="domain" description="RanBD1" evidence="2">
    <location>
        <begin position="1154"/>
        <end position="1299"/>
    </location>
</feature>
<name>A0AAJ0FSJ5_9PEZI</name>
<feature type="compositionally biased region" description="Basic and acidic residues" evidence="1">
    <location>
        <begin position="1141"/>
        <end position="1150"/>
    </location>
</feature>
<feature type="compositionally biased region" description="Low complexity" evidence="1">
    <location>
        <begin position="852"/>
        <end position="864"/>
    </location>
</feature>
<feature type="compositionally biased region" description="Polar residues" evidence="1">
    <location>
        <begin position="874"/>
        <end position="885"/>
    </location>
</feature>
<dbReference type="InterPro" id="IPR000156">
    <property type="entry name" value="Ran_bind_dom"/>
</dbReference>
<feature type="region of interest" description="Disordered" evidence="1">
    <location>
        <begin position="163"/>
        <end position="193"/>
    </location>
</feature>
<feature type="compositionally biased region" description="Low complexity" evidence="1">
    <location>
        <begin position="760"/>
        <end position="779"/>
    </location>
</feature>
<keyword evidence="4" id="KW-1185">Reference proteome</keyword>
<dbReference type="CDD" id="cd13170">
    <property type="entry name" value="RanBD_NUP50"/>
    <property type="match status" value="1"/>
</dbReference>
<feature type="compositionally biased region" description="Polar residues" evidence="1">
    <location>
        <begin position="995"/>
        <end position="1022"/>
    </location>
</feature>
<dbReference type="InterPro" id="IPR011993">
    <property type="entry name" value="PH-like_dom_sf"/>
</dbReference>
<sequence length="1299" mass="134659">MDTSQKKRSIFGSLNFWGRNQVVPTDPEQRSEFYRTADMSNTPPIPRVGFNASPESPAKRASAAQLSNRKIIDRPQGPSSKLSQSINATDFARIPSTPRTTNFSTGTTSTQKAATITRMPGDNPNKSNFLGVSANNRRVANLSGAATTPRNMFRSSALNERPSFSFSPRVPHNTIKESFPPTTPGRAPRGSTAEMNGRALTHTTSANLFAMRIPSPPHDLTGERLAKEVPENYNRAGSIYADEFLTDYCPPDFDDLQRRQFFCILDLRRLKYAADEVFAKKDWKINILNFAKEYEKSRSLIMLRYGLYEFKTVKASEAIRKQWQKEHGIPTSDDEKDEKDAAPSHKTNGTRGTVGRGGLGKRKAEDELASKDNVLLKSSTNLNKRRVADREPATERAAVPSTKVKRKAEEVGEPDENHPSKLQKPMTASQQTSSSVKSIFEKIANGTLNESTATTATPSKQLFGPGSTFPGAAKQVNGGLGRSILDAGSKPSTANNIFGHLSDASKGSGNDDADAESEASTDSEAEVDEESEVRETSQSKEASVAASGGASTPQFGAGTGLFTKKPIDNAPSSASSETGESTKGRSLFDRLTYGNDGQPVRVLTPQPEQPKEPTPEKQRSASPLKGSNGTPINSTWNTDTPIKFAPALARPSSSTLDSTAQKAAGSLFATKEVAASTPAVNPEVTEPPKQAEEISTPPAEASESATPQPSLSKSPAPFPSSAAPAFGSTGAKAADIGSQLASPAVVPFGQWKPAEGQKDTAAPAPASSASSLFSTTSKPSEPEAAKPASVFQSATLFGNTAKADESKPLSSQPNPLFGAAAIKFPQPSAPATPAASIFASSTPKPASSLFGSTAAPSASTAESTQPQTKPLFGATSNQPTGSIFGTNAAKPAPTPEPKNPFGAVSAAPTPKPVFGGTSASQDEPAKSQPSIFANAPAASAPASTGSIFPFGGPQSTAPAPQFGAGASQQNAAQPGASSFGNGGSSSFTFSAGGAQQSSFNNPFASNGGTSAPSSFNFGNNSVVDTASQTSASPFTFGAPNITFGGGSGASAPAAQPANMFGGAANGGSGTPSFSFGANSSQPGASSIFSQQKPVASIFAGSLAPPAGGTSTGTSSPFNFGGASSLATTPAAGTPEPGAQSEDGREKHADGDDAPQEQISLTEGGPGEEDESVVHEVRAKAVKLVIGGKDSDGEAGAAGKDKKSPWKVQGVGPLRVLRHKTTGAVRMLLRAEPRGHVALNKLVLPNFTYTPEPAGGKYVKITTSNDDGTGLETWMLQVKTKELAQSLADALEANKGSNKK</sequence>
<feature type="compositionally biased region" description="Polar residues" evidence="1">
    <location>
        <begin position="77"/>
        <end position="88"/>
    </location>
</feature>
<feature type="compositionally biased region" description="Polar residues" evidence="1">
    <location>
        <begin position="446"/>
        <end position="460"/>
    </location>
</feature>
<comment type="caution">
    <text evidence="3">The sequence shown here is derived from an EMBL/GenBank/DDBJ whole genome shotgun (WGS) entry which is preliminary data.</text>
</comment>
<dbReference type="EMBL" id="MU838999">
    <property type="protein sequence ID" value="KAK1771210.1"/>
    <property type="molecule type" value="Genomic_DNA"/>
</dbReference>
<dbReference type="InterPro" id="IPR053074">
    <property type="entry name" value="NPC_Nucleoporin"/>
</dbReference>
<proteinExistence type="predicted"/>
<gene>
    <name evidence="3" type="ORF">QBC33DRAFT_236629</name>
</gene>
<dbReference type="RefSeq" id="XP_060287423.1">
    <property type="nucleotide sequence ID" value="XM_060422880.1"/>
</dbReference>
<dbReference type="Gene3D" id="2.30.29.30">
    <property type="entry name" value="Pleckstrin-homology domain (PH domain)/Phosphotyrosine-binding domain (PTB)"/>
    <property type="match status" value="1"/>
</dbReference>
<feature type="region of interest" description="Disordered" evidence="1">
    <location>
        <begin position="748"/>
        <end position="1022"/>
    </location>
</feature>
<feature type="compositionally biased region" description="Acidic residues" evidence="1">
    <location>
        <begin position="511"/>
        <end position="532"/>
    </location>
</feature>
<accession>A0AAJ0FSJ5</accession>
<dbReference type="Pfam" id="PF00638">
    <property type="entry name" value="Ran_BP1"/>
    <property type="match status" value="1"/>
</dbReference>
<dbReference type="PROSITE" id="PS50196">
    <property type="entry name" value="RANBD1"/>
    <property type="match status" value="1"/>
</dbReference>
<feature type="compositionally biased region" description="Polar residues" evidence="1">
    <location>
        <begin position="651"/>
        <end position="661"/>
    </location>
</feature>
<dbReference type="PANTHER" id="PTHR38697">
    <property type="entry name" value="NUCLEAR PORE COMPLEX PROTEIN SIMILAR TO S. CEREVISIAE NUP2 (EUROFUNG)"/>
    <property type="match status" value="1"/>
</dbReference>
<feature type="compositionally biased region" description="Basic and acidic residues" evidence="1">
    <location>
        <begin position="407"/>
        <end position="419"/>
    </location>
</feature>
<feature type="compositionally biased region" description="Polar residues" evidence="1">
    <location>
        <begin position="570"/>
        <end position="579"/>
    </location>
</feature>
<feature type="compositionally biased region" description="Polar residues" evidence="1">
    <location>
        <begin position="1070"/>
        <end position="1093"/>
    </location>
</feature>
<feature type="compositionally biased region" description="Polar residues" evidence="1">
    <location>
        <begin position="625"/>
        <end position="640"/>
    </location>
</feature>
<dbReference type="PANTHER" id="PTHR38697:SF1">
    <property type="entry name" value="NUCLEAR PORE COMPLEX PROTEIN SIMILAR TO S. CEREVISIAE NUP2 (EUROFUNG)"/>
    <property type="match status" value="1"/>
</dbReference>
<dbReference type="Proteomes" id="UP001244011">
    <property type="component" value="Unassembled WGS sequence"/>
</dbReference>
<feature type="region of interest" description="Disordered" evidence="1">
    <location>
        <begin position="36"/>
        <end position="125"/>
    </location>
</feature>
<organism evidence="3 4">
    <name type="scientific">Phialemonium atrogriseum</name>
    <dbReference type="NCBI Taxonomy" id="1093897"/>
    <lineage>
        <taxon>Eukaryota</taxon>
        <taxon>Fungi</taxon>
        <taxon>Dikarya</taxon>
        <taxon>Ascomycota</taxon>
        <taxon>Pezizomycotina</taxon>
        <taxon>Sordariomycetes</taxon>
        <taxon>Sordariomycetidae</taxon>
        <taxon>Cephalothecales</taxon>
        <taxon>Cephalothecaceae</taxon>
        <taxon>Phialemonium</taxon>
    </lineage>
</organism>
<evidence type="ECO:0000313" key="3">
    <source>
        <dbReference type="EMBL" id="KAK1771210.1"/>
    </source>
</evidence>
<evidence type="ECO:0000313" key="4">
    <source>
        <dbReference type="Proteomes" id="UP001244011"/>
    </source>
</evidence>
<dbReference type="SMART" id="SM00160">
    <property type="entry name" value="RanBD"/>
    <property type="match status" value="1"/>
</dbReference>
<feature type="compositionally biased region" description="Low complexity" evidence="1">
    <location>
        <begin position="709"/>
        <end position="731"/>
    </location>
</feature>
<feature type="region of interest" description="Disordered" evidence="1">
    <location>
        <begin position="1187"/>
        <end position="1206"/>
    </location>
</feature>
<protein>
    <recommendedName>
        <fullName evidence="2">RanBD1 domain-containing protein</fullName>
    </recommendedName>
</protein>
<feature type="compositionally biased region" description="Low complexity" evidence="1">
    <location>
        <begin position="929"/>
        <end position="943"/>
    </location>
</feature>
<feature type="compositionally biased region" description="Polar residues" evidence="1">
    <location>
        <begin position="426"/>
        <end position="437"/>
    </location>
</feature>
<feature type="compositionally biased region" description="Basic and acidic residues" evidence="1">
    <location>
        <begin position="609"/>
        <end position="619"/>
    </location>
</feature>
<feature type="region of interest" description="Disordered" evidence="1">
    <location>
        <begin position="324"/>
        <end position="734"/>
    </location>
</feature>
<feature type="compositionally biased region" description="Low complexity" evidence="1">
    <location>
        <begin position="824"/>
        <end position="843"/>
    </location>
</feature>
<dbReference type="GeneID" id="85306067"/>
<reference evidence="3" key="1">
    <citation type="submission" date="2023-06" db="EMBL/GenBank/DDBJ databases">
        <title>Genome-scale phylogeny and comparative genomics of the fungal order Sordariales.</title>
        <authorList>
            <consortium name="Lawrence Berkeley National Laboratory"/>
            <person name="Hensen N."/>
            <person name="Bonometti L."/>
            <person name="Westerberg I."/>
            <person name="Brannstrom I.O."/>
            <person name="Guillou S."/>
            <person name="Cros-Aarteil S."/>
            <person name="Calhoun S."/>
            <person name="Haridas S."/>
            <person name="Kuo A."/>
            <person name="Mondo S."/>
            <person name="Pangilinan J."/>
            <person name="Riley R."/>
            <person name="Labutti K."/>
            <person name="Andreopoulos B."/>
            <person name="Lipzen A."/>
            <person name="Chen C."/>
            <person name="Yanf M."/>
            <person name="Daum C."/>
            <person name="Ng V."/>
            <person name="Clum A."/>
            <person name="Steindorff A."/>
            <person name="Ohm R."/>
            <person name="Martin F."/>
            <person name="Silar P."/>
            <person name="Natvig D."/>
            <person name="Lalanne C."/>
            <person name="Gautier V."/>
            <person name="Ament-Velasquez S.L."/>
            <person name="Kruys A."/>
            <person name="Hutchinson M.I."/>
            <person name="Powell A.J."/>
            <person name="Barry K."/>
            <person name="Miller A.N."/>
            <person name="Grigoriev I.V."/>
            <person name="Debuchy R."/>
            <person name="Gladieux P."/>
            <person name="Thoren M.H."/>
            <person name="Johannesson H."/>
        </authorList>
    </citation>
    <scope>NUCLEOTIDE SEQUENCE</scope>
    <source>
        <strain evidence="3">8032-3</strain>
    </source>
</reference>
<feature type="region of interest" description="Disordered" evidence="1">
    <location>
        <begin position="1042"/>
        <end position="1174"/>
    </location>
</feature>
<feature type="compositionally biased region" description="Low complexity" evidence="1">
    <location>
        <begin position="975"/>
        <end position="994"/>
    </location>
</feature>
<evidence type="ECO:0000256" key="1">
    <source>
        <dbReference type="SAM" id="MobiDB-lite"/>
    </source>
</evidence>
<dbReference type="SUPFAM" id="SSF50729">
    <property type="entry name" value="PH domain-like"/>
    <property type="match status" value="1"/>
</dbReference>
<feature type="compositionally biased region" description="Low complexity" evidence="1">
    <location>
        <begin position="96"/>
        <end position="110"/>
    </location>
</feature>
<evidence type="ECO:0000259" key="2">
    <source>
        <dbReference type="PROSITE" id="PS50196"/>
    </source>
</evidence>